<evidence type="ECO:0000313" key="2">
    <source>
        <dbReference type="EMBL" id="ORX83798.1"/>
    </source>
</evidence>
<reference evidence="2 3" key="2">
    <citation type="submission" date="2016-08" db="EMBL/GenBank/DDBJ databases">
        <title>Pervasive Adenine N6-methylation of Active Genes in Fungi.</title>
        <authorList>
            <consortium name="DOE Joint Genome Institute"/>
            <person name="Mondo S.J."/>
            <person name="Dannebaum R.O."/>
            <person name="Kuo R.C."/>
            <person name="Labutti K."/>
            <person name="Haridas S."/>
            <person name="Kuo A."/>
            <person name="Salamov A."/>
            <person name="Ahrendt S.R."/>
            <person name="Lipzen A."/>
            <person name="Sullivan W."/>
            <person name="Andreopoulos W.B."/>
            <person name="Clum A."/>
            <person name="Lindquist E."/>
            <person name="Daum C."/>
            <person name="Ramamoorthy G.K."/>
            <person name="Gryganskyi A."/>
            <person name="Culley D."/>
            <person name="Magnuson J.K."/>
            <person name="James T.Y."/>
            <person name="O'Malley M.A."/>
            <person name="Stajich J.E."/>
            <person name="Spatafora J.W."/>
            <person name="Visel A."/>
            <person name="Grigoriev I.V."/>
        </authorList>
    </citation>
    <scope>NUCLEOTIDE SEQUENCE [LARGE SCALE GENOMIC DNA]</scope>
    <source>
        <strain evidence="2 3">S4</strain>
    </source>
</reference>
<dbReference type="Proteomes" id="UP000193944">
    <property type="component" value="Unassembled WGS sequence"/>
</dbReference>
<evidence type="ECO:0000259" key="1">
    <source>
        <dbReference type="PROSITE" id="PS50181"/>
    </source>
</evidence>
<gene>
    <name evidence="2" type="ORF">BCR32DRAFT_266753</name>
</gene>
<accession>A0A1Y1XDG8</accession>
<comment type="caution">
    <text evidence="2">The sequence shown here is derived from an EMBL/GenBank/DDBJ whole genome shotgun (WGS) entry which is preliminary data.</text>
</comment>
<dbReference type="InterPro" id="IPR032675">
    <property type="entry name" value="LRR_dom_sf"/>
</dbReference>
<protein>
    <recommendedName>
        <fullName evidence="1">F-box domain-containing protein</fullName>
    </recommendedName>
</protein>
<evidence type="ECO:0000313" key="3">
    <source>
        <dbReference type="Proteomes" id="UP000193944"/>
    </source>
</evidence>
<reference evidence="2 3" key="1">
    <citation type="submission" date="2016-08" db="EMBL/GenBank/DDBJ databases">
        <title>A Parts List for Fungal Cellulosomes Revealed by Comparative Genomics.</title>
        <authorList>
            <consortium name="DOE Joint Genome Institute"/>
            <person name="Haitjema C.H."/>
            <person name="Gilmore S.P."/>
            <person name="Henske J.K."/>
            <person name="Solomon K.V."/>
            <person name="De Groot R."/>
            <person name="Kuo A."/>
            <person name="Mondo S.J."/>
            <person name="Salamov A.A."/>
            <person name="Labutti K."/>
            <person name="Zhao Z."/>
            <person name="Chiniquy J."/>
            <person name="Barry K."/>
            <person name="Brewer H.M."/>
            <person name="Purvine S.O."/>
            <person name="Wright A.T."/>
            <person name="Boxma B."/>
            <person name="Van Alen T."/>
            <person name="Hackstein J.H."/>
            <person name="Baker S.E."/>
            <person name="Grigoriev I.V."/>
            <person name="O'Malley M.A."/>
        </authorList>
    </citation>
    <scope>NUCLEOTIDE SEQUENCE [LARGE SCALE GENOMIC DNA]</scope>
    <source>
        <strain evidence="2 3">S4</strain>
    </source>
</reference>
<sequence>MNKLPYEVNDLIFKQLDKQNLINCLFVNKSFAKFIYKLIWSSISLKNAKILTKIWFEENDNNQFSNVVSSNLMFPYNEAVNVIECTYLNNITYDMERVINACKNVKYIIYKSSVIEKPILKFQRPLYQWEFNSNPNDNCFNNNQVLLKKIDKRFEAINFNNEWDDRTVTIEDINSSINTDANNFSQSTEIEEEINSCISPEVLESFVEHCHQLEEIIFLKNDICDKSLKQFMKCKNLKYLHINFEISSWDDEFTYEGFTKFIDFCSIKLQKLYIHSIKLLDKDMITYLVSNCPRNIYSIVLDSKSLTSQEVSNIIKKSNKLKELVIGSRFSKTGITKLPFDLNILYPNHELITSYQQSANTGSINYINPLFISKNSLKFNSIYCVLNKIENIQWLRNLTKFEYHFEKMESGLFEFFISVVKEMKNLEYLTLSGDVTFTNKNIFDLLLNLRNLKSLQLWIYDSSYNFNNFTNDNINREKNINNMLLSNIKFKLLKMNFSQHNYHININDSTYFNSNINSKILKEITPAFYNDFNLIEISSPFAFTSDCIELLANGVCPKLREISGYFNTDILPKHLQNVMVNLHFINTIFISNFQFEQNNIVNTITENYQMEWKSFSTKYKPKPTSLNTSINHFNELNEILISSHRMVLTFNESFINKFKQLV</sequence>
<dbReference type="OrthoDB" id="2148045at2759"/>
<dbReference type="Gene3D" id="3.80.10.10">
    <property type="entry name" value="Ribonuclease Inhibitor"/>
    <property type="match status" value="1"/>
</dbReference>
<dbReference type="AlphaFoldDB" id="A0A1Y1XDG8"/>
<dbReference type="EMBL" id="MCFG01000065">
    <property type="protein sequence ID" value="ORX83798.1"/>
    <property type="molecule type" value="Genomic_DNA"/>
</dbReference>
<dbReference type="PROSITE" id="PS50181">
    <property type="entry name" value="FBOX"/>
    <property type="match status" value="1"/>
</dbReference>
<feature type="domain" description="F-box" evidence="1">
    <location>
        <begin position="1"/>
        <end position="43"/>
    </location>
</feature>
<keyword evidence="3" id="KW-1185">Reference proteome</keyword>
<organism evidence="2 3">
    <name type="scientific">Anaeromyces robustus</name>
    <dbReference type="NCBI Taxonomy" id="1754192"/>
    <lineage>
        <taxon>Eukaryota</taxon>
        <taxon>Fungi</taxon>
        <taxon>Fungi incertae sedis</taxon>
        <taxon>Chytridiomycota</taxon>
        <taxon>Chytridiomycota incertae sedis</taxon>
        <taxon>Neocallimastigomycetes</taxon>
        <taxon>Neocallimastigales</taxon>
        <taxon>Neocallimastigaceae</taxon>
        <taxon>Anaeromyces</taxon>
    </lineage>
</organism>
<dbReference type="SUPFAM" id="SSF52047">
    <property type="entry name" value="RNI-like"/>
    <property type="match status" value="1"/>
</dbReference>
<dbReference type="InterPro" id="IPR001810">
    <property type="entry name" value="F-box_dom"/>
</dbReference>
<proteinExistence type="predicted"/>
<name>A0A1Y1XDG8_9FUNG</name>